<dbReference type="AlphaFoldDB" id="A0A9N8EA58"/>
<sequence length="419" mass="46362">MRLPTLLLSICLGTVVSFQAPLVTPRTSSSTAATQLWLSSSNNDADLERVKAIMDAEGMNAESLKASAAAMKNVKPSDIDQMMKEMESMPAAQLEQLKNMGMDPTVMKSSLEMMKKNPEMMKSMGEMMEQMTPEELVEQSKKAQEQMKAMSITSDEIGAVAAVDAELEKEDEDEDEEEDDDEDEEPIEPDEKVLDTMFQAAELMSEPPTGGVTFAGFSTVPPVAVLAAGTGEDDLTRKELTECWNKGSLGATRVDKSGFKRVWMEVQDNYYSDIMEEARERTLVRPKKGKRGASTKPKTTTAPTTTTTSVSNPMVGNNVSPEQLSQQLKNMKETDVQDMLSRMSSMSPEEEARMKAMGVDPAMMKKSAEMMNSNPLLRKAYTSMMKNTSPEQLMKSSQIAQEKLANMSEEEKKKMMEGF</sequence>
<keyword evidence="2" id="KW-0732">Signal</keyword>
<feature type="compositionally biased region" description="Acidic residues" evidence="1">
    <location>
        <begin position="166"/>
        <end position="188"/>
    </location>
</feature>
<organism evidence="3 4">
    <name type="scientific">Seminavis robusta</name>
    <dbReference type="NCBI Taxonomy" id="568900"/>
    <lineage>
        <taxon>Eukaryota</taxon>
        <taxon>Sar</taxon>
        <taxon>Stramenopiles</taxon>
        <taxon>Ochrophyta</taxon>
        <taxon>Bacillariophyta</taxon>
        <taxon>Bacillariophyceae</taxon>
        <taxon>Bacillariophycidae</taxon>
        <taxon>Naviculales</taxon>
        <taxon>Naviculaceae</taxon>
        <taxon>Seminavis</taxon>
    </lineage>
</organism>
<feature type="chain" id="PRO_5040181473" description="STI1 domain-containing protein" evidence="2">
    <location>
        <begin position="18"/>
        <end position="419"/>
    </location>
</feature>
<name>A0A9N8EA58_9STRA</name>
<feature type="compositionally biased region" description="Basic residues" evidence="1">
    <location>
        <begin position="284"/>
        <end position="293"/>
    </location>
</feature>
<keyword evidence="4" id="KW-1185">Reference proteome</keyword>
<protein>
    <recommendedName>
        <fullName evidence="5">STI1 domain-containing protein</fullName>
    </recommendedName>
</protein>
<reference evidence="3" key="1">
    <citation type="submission" date="2020-06" db="EMBL/GenBank/DDBJ databases">
        <authorList>
            <consortium name="Plant Systems Biology data submission"/>
        </authorList>
    </citation>
    <scope>NUCLEOTIDE SEQUENCE</scope>
    <source>
        <strain evidence="3">D6</strain>
    </source>
</reference>
<feature type="signal peptide" evidence="2">
    <location>
        <begin position="1"/>
        <end position="17"/>
    </location>
</feature>
<feature type="compositionally biased region" description="Low complexity" evidence="1">
    <location>
        <begin position="294"/>
        <end position="309"/>
    </location>
</feature>
<evidence type="ECO:0000313" key="4">
    <source>
        <dbReference type="Proteomes" id="UP001153069"/>
    </source>
</evidence>
<evidence type="ECO:0008006" key="5">
    <source>
        <dbReference type="Google" id="ProtNLM"/>
    </source>
</evidence>
<comment type="caution">
    <text evidence="3">The sequence shown here is derived from an EMBL/GenBank/DDBJ whole genome shotgun (WGS) entry which is preliminary data.</text>
</comment>
<feature type="region of interest" description="Disordered" evidence="1">
    <location>
        <begin position="166"/>
        <end position="191"/>
    </location>
</feature>
<dbReference type="EMBL" id="CAICTM010000869">
    <property type="protein sequence ID" value="CAB9517641.1"/>
    <property type="molecule type" value="Genomic_DNA"/>
</dbReference>
<dbReference type="Proteomes" id="UP001153069">
    <property type="component" value="Unassembled WGS sequence"/>
</dbReference>
<evidence type="ECO:0000256" key="1">
    <source>
        <dbReference type="SAM" id="MobiDB-lite"/>
    </source>
</evidence>
<evidence type="ECO:0000256" key="2">
    <source>
        <dbReference type="SAM" id="SignalP"/>
    </source>
</evidence>
<proteinExistence type="predicted"/>
<gene>
    <name evidence="3" type="ORF">SEMRO_870_G213650.1</name>
</gene>
<accession>A0A9N8EA58</accession>
<evidence type="ECO:0000313" key="3">
    <source>
        <dbReference type="EMBL" id="CAB9517641.1"/>
    </source>
</evidence>
<feature type="region of interest" description="Disordered" evidence="1">
    <location>
        <begin position="284"/>
        <end position="318"/>
    </location>
</feature>